<dbReference type="Proteomes" id="UP000503399">
    <property type="component" value="Chromosome"/>
</dbReference>
<dbReference type="InterPro" id="IPR002930">
    <property type="entry name" value="GCV_H"/>
</dbReference>
<dbReference type="InterPro" id="IPR011053">
    <property type="entry name" value="Single_hybrid_motif"/>
</dbReference>
<evidence type="ECO:0000256" key="1">
    <source>
        <dbReference type="ARBA" id="ARBA00022823"/>
    </source>
</evidence>
<dbReference type="GO" id="GO:0009249">
    <property type="term" value="P:protein lipoylation"/>
    <property type="evidence" value="ECO:0007669"/>
    <property type="project" value="TreeGrafter"/>
</dbReference>
<keyword evidence="4" id="KW-1185">Reference proteome</keyword>
<dbReference type="KEGG" id="hfv:R50_0686"/>
<sequence length="142" mass="15566">MAVVRGCNVPEDRYYWIDKHVWARPVGDLIEVGITDAGQKLAGKMLVCHLKPPGRTLKRGQTGGSLESGKWVGGISTPVSGTIAEINKAVEADPEMLNNAPYDNWLFRIQPSDWEADKAQLVTGDEALKAYEAKIEADNIQC</sequence>
<protein>
    <submittedName>
        <fullName evidence="3">Putative Glycine cleavage system H protein</fullName>
    </submittedName>
</protein>
<dbReference type="AlphaFoldDB" id="A0A6F8ZFF3"/>
<dbReference type="InterPro" id="IPR033753">
    <property type="entry name" value="GCV_H/Fam206"/>
</dbReference>
<evidence type="ECO:0000313" key="4">
    <source>
        <dbReference type="Proteomes" id="UP000503399"/>
    </source>
</evidence>
<organism evidence="3 4">
    <name type="scientific">Candidatus Hydrogenisulfobacillus filiaventi</name>
    <dbReference type="NCBI Taxonomy" id="2707344"/>
    <lineage>
        <taxon>Bacteria</taxon>
        <taxon>Bacillati</taxon>
        <taxon>Bacillota</taxon>
        <taxon>Clostridia</taxon>
        <taxon>Eubacteriales</taxon>
        <taxon>Clostridiales Family XVII. Incertae Sedis</taxon>
        <taxon>Candidatus Hydrogenisulfobacillus</taxon>
    </lineage>
</organism>
<dbReference type="PROSITE" id="PS50968">
    <property type="entry name" value="BIOTINYL_LIPOYL"/>
    <property type="match status" value="1"/>
</dbReference>
<dbReference type="PANTHER" id="PTHR11715:SF3">
    <property type="entry name" value="GLYCINE CLEAVAGE SYSTEM H PROTEIN-RELATED"/>
    <property type="match status" value="1"/>
</dbReference>
<dbReference type="Gene3D" id="2.40.50.100">
    <property type="match status" value="1"/>
</dbReference>
<evidence type="ECO:0000259" key="2">
    <source>
        <dbReference type="PROSITE" id="PS50968"/>
    </source>
</evidence>
<dbReference type="GO" id="GO:0005829">
    <property type="term" value="C:cytosol"/>
    <property type="evidence" value="ECO:0007669"/>
    <property type="project" value="TreeGrafter"/>
</dbReference>
<dbReference type="GO" id="GO:0019464">
    <property type="term" value="P:glycine decarboxylation via glycine cleavage system"/>
    <property type="evidence" value="ECO:0007669"/>
    <property type="project" value="InterPro"/>
</dbReference>
<dbReference type="GO" id="GO:0005960">
    <property type="term" value="C:glycine cleavage complex"/>
    <property type="evidence" value="ECO:0007669"/>
    <property type="project" value="InterPro"/>
</dbReference>
<gene>
    <name evidence="3" type="ORF">R50_0686</name>
</gene>
<dbReference type="EMBL" id="LR778114">
    <property type="protein sequence ID" value="CAB1128192.1"/>
    <property type="molecule type" value="Genomic_DNA"/>
</dbReference>
<dbReference type="PANTHER" id="PTHR11715">
    <property type="entry name" value="GLYCINE CLEAVAGE SYSTEM H PROTEIN"/>
    <property type="match status" value="1"/>
</dbReference>
<dbReference type="SUPFAM" id="SSF51230">
    <property type="entry name" value="Single hybrid motif"/>
    <property type="match status" value="1"/>
</dbReference>
<name>A0A6F8ZFF3_9FIRM</name>
<keyword evidence="1" id="KW-0450">Lipoyl</keyword>
<reference evidence="3 4" key="1">
    <citation type="submission" date="2020-02" db="EMBL/GenBank/DDBJ databases">
        <authorList>
            <person name="Hogendoorn C."/>
        </authorList>
    </citation>
    <scope>NUCLEOTIDE SEQUENCE [LARGE SCALE GENOMIC DNA]</scope>
    <source>
        <strain evidence="3">R501</strain>
    </source>
</reference>
<proteinExistence type="predicted"/>
<accession>A0A6F8ZFF3</accession>
<dbReference type="CDD" id="cd06848">
    <property type="entry name" value="GCS_H"/>
    <property type="match status" value="1"/>
</dbReference>
<dbReference type="InterPro" id="IPR000089">
    <property type="entry name" value="Biotin_lipoyl"/>
</dbReference>
<feature type="domain" description="Lipoyl-binding" evidence="2">
    <location>
        <begin position="29"/>
        <end position="110"/>
    </location>
</feature>
<dbReference type="Pfam" id="PF01597">
    <property type="entry name" value="GCV_H"/>
    <property type="match status" value="1"/>
</dbReference>
<evidence type="ECO:0000313" key="3">
    <source>
        <dbReference type="EMBL" id="CAB1128192.1"/>
    </source>
</evidence>